<dbReference type="GO" id="GO:0005524">
    <property type="term" value="F:ATP binding"/>
    <property type="evidence" value="ECO:0007669"/>
    <property type="project" value="UniProtKB-KW"/>
</dbReference>
<keyword evidence="7" id="KW-0156">Chromatin regulator</keyword>
<dbReference type="Pfam" id="PF06461">
    <property type="entry name" value="CHDII_SANT-like"/>
    <property type="match status" value="1"/>
</dbReference>
<keyword evidence="6" id="KW-0067">ATP-binding</keyword>
<feature type="compositionally biased region" description="Basic and acidic residues" evidence="10">
    <location>
        <begin position="614"/>
        <end position="636"/>
    </location>
</feature>
<protein>
    <submittedName>
        <fullName evidence="12">Chromodomain helicase DNA binding protein 4, isoform CRA_b</fullName>
    </submittedName>
</protein>
<gene>
    <name evidence="12 14" type="primary">Chd4</name>
    <name evidence="12" type="ORF">rCG_30181</name>
</gene>
<dbReference type="AGR" id="RGD:620064"/>
<reference evidence="12 13" key="2">
    <citation type="submission" date="2005-09" db="EMBL/GenBank/DDBJ databases">
        <authorList>
            <person name="Mural R.J."/>
            <person name="Li P.W."/>
            <person name="Adams M.D."/>
            <person name="Amanatides P.G."/>
            <person name="Baden-Tillson H."/>
            <person name="Barnstead M."/>
            <person name="Chin S.H."/>
            <person name="Dew I."/>
            <person name="Evans C.A."/>
            <person name="Ferriera S."/>
            <person name="Flanigan M."/>
            <person name="Fosler C."/>
            <person name="Glodek A."/>
            <person name="Gu Z."/>
            <person name="Holt R.A."/>
            <person name="Jennings D."/>
            <person name="Kraft C.L."/>
            <person name="Lu F."/>
            <person name="Nguyen T."/>
            <person name="Nusskern D.R."/>
            <person name="Pfannkoch C.M."/>
            <person name="Sitter C."/>
            <person name="Sutton G.G."/>
            <person name="Venter J.C."/>
            <person name="Wang Z."/>
            <person name="Woodage T."/>
            <person name="Zheng X.H."/>
            <person name="Zhong F."/>
        </authorList>
    </citation>
    <scope>NUCLEOTIDE SEQUENCE [LARGE SCALE GENOMIC DNA]</scope>
    <source>
        <strain evidence="12">BN</strain>
        <strain evidence="13">BN, Sprague-Dawley</strain>
    </source>
</reference>
<proteinExistence type="inferred from homology"/>
<dbReference type="SMART" id="SM00490">
    <property type="entry name" value="HELICc"/>
    <property type="match status" value="1"/>
</dbReference>
<evidence type="ECO:0000256" key="2">
    <source>
        <dbReference type="ARBA" id="ARBA00007025"/>
    </source>
</evidence>
<comment type="subcellular location">
    <subcellularLocation>
        <location evidence="1">Nucleus</location>
    </subcellularLocation>
</comment>
<dbReference type="RGD" id="620064">
    <property type="gene designation" value="Chd4"/>
</dbReference>
<dbReference type="GO" id="GO:0016787">
    <property type="term" value="F:hydrolase activity"/>
    <property type="evidence" value="ECO:0007669"/>
    <property type="project" value="UniProtKB-KW"/>
</dbReference>
<evidence type="ECO:0000313" key="13">
    <source>
        <dbReference type="Proteomes" id="UP000234681"/>
    </source>
</evidence>
<dbReference type="EMBL" id="CH473964">
    <property type="protein sequence ID" value="EDM01874.1"/>
    <property type="molecule type" value="Genomic_DNA"/>
</dbReference>
<comment type="catalytic activity">
    <reaction evidence="9">
        <text>ATP + H2O = ADP + phosphate + H(+)</text>
        <dbReference type="Rhea" id="RHEA:13065"/>
        <dbReference type="ChEBI" id="CHEBI:15377"/>
        <dbReference type="ChEBI" id="CHEBI:15378"/>
        <dbReference type="ChEBI" id="CHEBI:30616"/>
        <dbReference type="ChEBI" id="CHEBI:43474"/>
        <dbReference type="ChEBI" id="CHEBI:456216"/>
    </reaction>
</comment>
<evidence type="ECO:0000256" key="5">
    <source>
        <dbReference type="ARBA" id="ARBA00022801"/>
    </source>
</evidence>
<keyword evidence="8" id="KW-0539">Nucleus</keyword>
<keyword evidence="3" id="KW-0677">Repeat</keyword>
<dbReference type="InterPro" id="IPR009463">
    <property type="entry name" value="DUF1087"/>
</dbReference>
<organism evidence="12 13">
    <name type="scientific">Rattus norvegicus</name>
    <name type="common">Rat</name>
    <dbReference type="NCBI Taxonomy" id="10116"/>
    <lineage>
        <taxon>Eukaryota</taxon>
        <taxon>Metazoa</taxon>
        <taxon>Chordata</taxon>
        <taxon>Craniata</taxon>
        <taxon>Vertebrata</taxon>
        <taxon>Euteleostomi</taxon>
        <taxon>Mammalia</taxon>
        <taxon>Eutheria</taxon>
        <taxon>Euarchontoglires</taxon>
        <taxon>Glires</taxon>
        <taxon>Rodentia</taxon>
        <taxon>Myomorpha</taxon>
        <taxon>Muroidea</taxon>
        <taxon>Muridae</taxon>
        <taxon>Murinae</taxon>
        <taxon>Rattus</taxon>
    </lineage>
</organism>
<dbReference type="Proteomes" id="UP000234681">
    <property type="component" value="Chromosome 4"/>
</dbReference>
<evidence type="ECO:0000256" key="6">
    <source>
        <dbReference type="ARBA" id="ARBA00022840"/>
    </source>
</evidence>
<dbReference type="Pfam" id="PF06465">
    <property type="entry name" value="DUF1087"/>
    <property type="match status" value="1"/>
</dbReference>
<feature type="region of interest" description="Disordered" evidence="10">
    <location>
        <begin position="396"/>
        <end position="453"/>
    </location>
</feature>
<dbReference type="GO" id="GO:0004386">
    <property type="term" value="F:helicase activity"/>
    <property type="evidence" value="ECO:0007669"/>
    <property type="project" value="UniProtKB-KW"/>
</dbReference>
<keyword evidence="12" id="KW-0347">Helicase</keyword>
<dbReference type="PROSITE" id="PS51194">
    <property type="entry name" value="HELICASE_CTER"/>
    <property type="match status" value="1"/>
</dbReference>
<dbReference type="Pfam" id="PF00176">
    <property type="entry name" value="SNF2-rel_dom"/>
    <property type="match status" value="1"/>
</dbReference>
<evidence type="ECO:0000313" key="14">
    <source>
        <dbReference type="RGD" id="620064"/>
    </source>
</evidence>
<evidence type="ECO:0000259" key="11">
    <source>
        <dbReference type="PROSITE" id="PS51194"/>
    </source>
</evidence>
<dbReference type="InterPro" id="IPR009462">
    <property type="entry name" value="CHD_II_SANT-like"/>
</dbReference>
<feature type="compositionally biased region" description="Pro residues" evidence="10">
    <location>
        <begin position="587"/>
        <end position="596"/>
    </location>
</feature>
<dbReference type="GO" id="GO:0006338">
    <property type="term" value="P:chromatin remodeling"/>
    <property type="evidence" value="ECO:0007669"/>
    <property type="project" value="InterPro"/>
</dbReference>
<dbReference type="Pfam" id="PF00271">
    <property type="entry name" value="Helicase_C"/>
    <property type="match status" value="1"/>
</dbReference>
<evidence type="ECO:0000256" key="4">
    <source>
        <dbReference type="ARBA" id="ARBA00022741"/>
    </source>
</evidence>
<dbReference type="EMBL" id="CH473964">
    <property type="protein sequence ID" value="EDM01877.1"/>
    <property type="molecule type" value="Genomic_DNA"/>
</dbReference>
<keyword evidence="4" id="KW-0547">Nucleotide-binding</keyword>
<dbReference type="OrthoDB" id="5857104at2759"/>
<dbReference type="GO" id="GO:0003677">
    <property type="term" value="F:DNA binding"/>
    <property type="evidence" value="ECO:0007669"/>
    <property type="project" value="InterPro"/>
</dbReference>
<evidence type="ECO:0000313" key="12">
    <source>
        <dbReference type="EMBL" id="EDM01874.1"/>
    </source>
</evidence>
<evidence type="ECO:0000256" key="3">
    <source>
        <dbReference type="ARBA" id="ARBA00022737"/>
    </source>
</evidence>
<dbReference type="SMART" id="SM01147">
    <property type="entry name" value="DUF1087"/>
    <property type="match status" value="1"/>
</dbReference>
<dbReference type="Gene3D" id="3.40.50.300">
    <property type="entry name" value="P-loop containing nucleotide triphosphate hydrolases"/>
    <property type="match status" value="1"/>
</dbReference>
<feature type="domain" description="Helicase C-terminal" evidence="11">
    <location>
        <begin position="106"/>
        <end position="255"/>
    </location>
</feature>
<name>A6ILR7_RAT</name>
<dbReference type="SUPFAM" id="SSF52540">
    <property type="entry name" value="P-loop containing nucleoside triphosphate hydrolases"/>
    <property type="match status" value="1"/>
</dbReference>
<evidence type="ECO:0000256" key="7">
    <source>
        <dbReference type="ARBA" id="ARBA00022853"/>
    </source>
</evidence>
<keyword evidence="5" id="KW-0378">Hydrolase</keyword>
<dbReference type="InterPro" id="IPR049730">
    <property type="entry name" value="SNF2/RAD54-like_C"/>
</dbReference>
<dbReference type="PANTHER" id="PTHR45623">
    <property type="entry name" value="CHROMODOMAIN-HELICASE-DNA-BINDING PROTEIN 3-RELATED-RELATED"/>
    <property type="match status" value="1"/>
</dbReference>
<accession>A6ILR7</accession>
<dbReference type="InterPro" id="IPR001650">
    <property type="entry name" value="Helicase_C-like"/>
</dbReference>
<dbReference type="InterPro" id="IPR027417">
    <property type="entry name" value="P-loop_NTPase"/>
</dbReference>
<dbReference type="GO" id="GO:0005634">
    <property type="term" value="C:nucleus"/>
    <property type="evidence" value="ECO:0007669"/>
    <property type="project" value="UniProtKB-SubCell"/>
</dbReference>
<dbReference type="AlphaFoldDB" id="A6ILR7"/>
<dbReference type="InterPro" id="IPR000330">
    <property type="entry name" value="SNF2_N"/>
</dbReference>
<feature type="region of interest" description="Disordered" evidence="10">
    <location>
        <begin position="577"/>
        <end position="654"/>
    </location>
</feature>
<dbReference type="CDD" id="cd18793">
    <property type="entry name" value="SF2_C_SNF"/>
    <property type="match status" value="1"/>
</dbReference>
<dbReference type="SMART" id="SM01146">
    <property type="entry name" value="DUF1086"/>
    <property type="match status" value="1"/>
</dbReference>
<dbReference type="EMBL" id="CH473964">
    <property type="protein sequence ID" value="EDM01872.1"/>
    <property type="molecule type" value="Genomic_DNA"/>
</dbReference>
<reference evidence="12" key="1">
    <citation type="journal article" date="2005" name="Genome Res.">
        <title>Gene and alternative splicing annotation with AIR.</title>
        <authorList>
            <person name="Florea L."/>
            <person name="Di Francesco V."/>
            <person name="Miller J."/>
            <person name="Turner R."/>
            <person name="Yao A."/>
            <person name="Harris M."/>
            <person name="Walenz B."/>
            <person name="Mobarry C."/>
            <person name="Merkulov G.V."/>
            <person name="Charlab R."/>
            <person name="Dew I."/>
            <person name="Deng Z."/>
            <person name="Istrail S."/>
            <person name="Li P."/>
            <person name="Sutton G."/>
        </authorList>
    </citation>
    <scope>NUCLEOTIDE SEQUENCE</scope>
    <source>
        <strain evidence="12">BN</strain>
    </source>
</reference>
<dbReference type="PANTHER" id="PTHR45623:SF22">
    <property type="entry name" value="CHROMODOMAIN-HELICASE-DNA-BINDING PROTEIN 4"/>
    <property type="match status" value="1"/>
</dbReference>
<evidence type="ECO:0000256" key="1">
    <source>
        <dbReference type="ARBA" id="ARBA00004123"/>
    </source>
</evidence>
<evidence type="ECO:0000256" key="9">
    <source>
        <dbReference type="ARBA" id="ARBA00049360"/>
    </source>
</evidence>
<comment type="similarity">
    <text evidence="2">Belongs to the SNF2/RAD54 helicase family.</text>
</comment>
<sequence length="679" mass="77335">MLGPHMLRRLKADVFKNMPSKTELIVRVELSPMQKKYYKYILTRNFEALNARGGGNQVSLLNVVMDLKKCCNHPYLFPVAAMEAPKMPNGMYDGSALIRASGKLLLLQKMLKNLKEGGHRVLIFSQMTKMLDLLEDFLEHEGYKYERIDGGITGNMRQEAIDRFNAPGAQQFCFLLSTRAGGLGINLATADTVIIYDSDWNPHNDIQAFSRAHRIGQNKKVMIYRFVTRASVEERITQVAKKKMMLTHLVVRPGLGSKTGSMSKQELDDILKFGTEELFKDEATDGGGDNKEGEDSSVIHYDDKAIERLLDRNQDETEDTELQGMNEYLSSFKVAQYVVREEEMGEEEEVEREIIKQEESVDPDYWEKLLRHHYEQQQEDLARNLGKGKRIRKQVNYNDGSQEDRDWQDDQSDNQSDYSVASEEGDEDFDERSEAPRRPSRKGLRNDKDKPLPPLLARVGGNIEVLGFNARQRKAFLNAIMRYGMPPQDAFTTQWLVRDLRGKSEKEFKAYVSLFMRHLCEPGADGAETFADGVPREGLSRQHVLTRIGVMSLIRKKVQEFEHVNGRWSMPELAEVEENKKMSQPGSPSPKTPTPSTPGDTQPNTPAPVPPAEDGIKIEENSLKEEESTEGEKEVKPTAPEVTVEPLAPAPPLALPLPLRMTRLLLSLLRERRKWKRQR</sequence>
<evidence type="ECO:0000256" key="10">
    <source>
        <dbReference type="SAM" id="MobiDB-lite"/>
    </source>
</evidence>
<evidence type="ECO:0000256" key="8">
    <source>
        <dbReference type="ARBA" id="ARBA00023242"/>
    </source>
</evidence>
<dbReference type="FunFam" id="3.40.50.300:FF:000015">
    <property type="entry name" value="chromodomain-helicase-DNA-binding protein 9 isoform X1"/>
    <property type="match status" value="1"/>
</dbReference>